<comment type="subcellular location">
    <subcellularLocation>
        <location evidence="1">Cell membrane</location>
        <topology evidence="1">Multi-pass membrane protein</topology>
    </subcellularLocation>
</comment>
<protein>
    <submittedName>
        <fullName evidence="12">ABC transporter ATP-binding protein</fullName>
    </submittedName>
</protein>
<proteinExistence type="predicted"/>
<name>A0A2A2TMI0_9CYAN</name>
<dbReference type="PROSITE" id="PS00211">
    <property type="entry name" value="ABC_TRANSPORTER_1"/>
    <property type="match status" value="1"/>
</dbReference>
<keyword evidence="13" id="KW-1185">Reference proteome</keyword>
<keyword evidence="6 12" id="KW-0067">ATP-binding</keyword>
<feature type="transmembrane region" description="Helical" evidence="9">
    <location>
        <begin position="74"/>
        <end position="92"/>
    </location>
</feature>
<evidence type="ECO:0000256" key="1">
    <source>
        <dbReference type="ARBA" id="ARBA00004651"/>
    </source>
</evidence>
<dbReference type="InterPro" id="IPR027417">
    <property type="entry name" value="P-loop_NTPase"/>
</dbReference>
<evidence type="ECO:0000259" key="11">
    <source>
        <dbReference type="PROSITE" id="PS50929"/>
    </source>
</evidence>
<feature type="transmembrane region" description="Helical" evidence="9">
    <location>
        <begin position="20"/>
        <end position="44"/>
    </location>
</feature>
<evidence type="ECO:0000256" key="5">
    <source>
        <dbReference type="ARBA" id="ARBA00022741"/>
    </source>
</evidence>
<organism evidence="12 13">
    <name type="scientific">Brunnivagina elsteri CCALA 953</name>
    <dbReference type="NCBI Taxonomy" id="987040"/>
    <lineage>
        <taxon>Bacteria</taxon>
        <taxon>Bacillati</taxon>
        <taxon>Cyanobacteriota</taxon>
        <taxon>Cyanophyceae</taxon>
        <taxon>Nostocales</taxon>
        <taxon>Calotrichaceae</taxon>
        <taxon>Brunnivagina</taxon>
    </lineage>
</organism>
<feature type="domain" description="ABC transporter" evidence="10">
    <location>
        <begin position="365"/>
        <end position="592"/>
    </location>
</feature>
<dbReference type="Pfam" id="PF00005">
    <property type="entry name" value="ABC_tran"/>
    <property type="match status" value="1"/>
</dbReference>
<dbReference type="InterPro" id="IPR036640">
    <property type="entry name" value="ABC1_TM_sf"/>
</dbReference>
<feature type="transmembrane region" description="Helical" evidence="9">
    <location>
        <begin position="289"/>
        <end position="307"/>
    </location>
</feature>
<dbReference type="EMBL" id="NTFS01000038">
    <property type="protein sequence ID" value="PAX59721.1"/>
    <property type="molecule type" value="Genomic_DNA"/>
</dbReference>
<dbReference type="SUPFAM" id="SSF90123">
    <property type="entry name" value="ABC transporter transmembrane region"/>
    <property type="match status" value="1"/>
</dbReference>
<gene>
    <name evidence="12" type="ORF">CK510_05675</name>
</gene>
<accession>A0A2A2TMI0</accession>
<dbReference type="InterPro" id="IPR017871">
    <property type="entry name" value="ABC_transporter-like_CS"/>
</dbReference>
<dbReference type="GO" id="GO:0016887">
    <property type="term" value="F:ATP hydrolysis activity"/>
    <property type="evidence" value="ECO:0007669"/>
    <property type="project" value="InterPro"/>
</dbReference>
<dbReference type="InterPro" id="IPR003593">
    <property type="entry name" value="AAA+_ATPase"/>
</dbReference>
<feature type="domain" description="ABC transmembrane type-1" evidence="11">
    <location>
        <begin position="20"/>
        <end position="320"/>
    </location>
</feature>
<evidence type="ECO:0000256" key="4">
    <source>
        <dbReference type="ARBA" id="ARBA00022692"/>
    </source>
</evidence>
<dbReference type="PANTHER" id="PTHR24221:SF654">
    <property type="entry name" value="ATP-BINDING CASSETTE SUB-FAMILY B MEMBER 6"/>
    <property type="match status" value="1"/>
</dbReference>
<comment type="caution">
    <text evidence="12">The sequence shown here is derived from an EMBL/GenBank/DDBJ whole genome shotgun (WGS) entry which is preliminary data.</text>
</comment>
<dbReference type="PROSITE" id="PS50893">
    <property type="entry name" value="ABC_TRANSPORTER_2"/>
    <property type="match status" value="1"/>
</dbReference>
<dbReference type="PANTHER" id="PTHR24221">
    <property type="entry name" value="ATP-BINDING CASSETTE SUB-FAMILY B"/>
    <property type="match status" value="1"/>
</dbReference>
<evidence type="ECO:0000256" key="7">
    <source>
        <dbReference type="ARBA" id="ARBA00022989"/>
    </source>
</evidence>
<dbReference type="GO" id="GO:0034040">
    <property type="term" value="F:ATPase-coupled lipid transmembrane transporter activity"/>
    <property type="evidence" value="ECO:0007669"/>
    <property type="project" value="TreeGrafter"/>
</dbReference>
<reference evidence="12 13" key="1">
    <citation type="submission" date="2017-08" db="EMBL/GenBank/DDBJ databases">
        <title>Draft genome sequence of filamentous cyanobacterium Calothrix elsteri CCALA 953.</title>
        <authorList>
            <person name="Gagunashvili A.N."/>
            <person name="Elster J."/>
            <person name="Andresson O.S."/>
        </authorList>
    </citation>
    <scope>NUCLEOTIDE SEQUENCE [LARGE SCALE GENOMIC DNA]</scope>
    <source>
        <strain evidence="12 13">CCALA 953</strain>
    </source>
</reference>
<dbReference type="InterPro" id="IPR011527">
    <property type="entry name" value="ABC1_TM_dom"/>
</dbReference>
<dbReference type="SMART" id="SM00382">
    <property type="entry name" value="AAA"/>
    <property type="match status" value="1"/>
</dbReference>
<dbReference type="FunFam" id="3.40.50.300:FF:000854">
    <property type="entry name" value="Multidrug ABC transporter ATP-binding protein"/>
    <property type="match status" value="1"/>
</dbReference>
<dbReference type="PROSITE" id="PS50929">
    <property type="entry name" value="ABC_TM1F"/>
    <property type="match status" value="1"/>
</dbReference>
<sequence length="592" mass="66217">MIKFLSKFLYVLRGKQKKLLVMIFLFLCISLLEVIGTGAIGPFISLATNLENIEQNYWLNWVYSNLKFTSKNQYLLTVGFLVIIIFYVKSFLSFKAQKLIFKFSFGQQGELSLKLMRLYLAAPYTFHINRNSATLIQNIINETSKFVNGLMIPLLVSISNAAVIMALIALLIFTNAMATLMIALILLIGLLLFHNFKDRLGYWGKEGSESSAEMIRLVNHGLGGIKETRVIGCESYFEEKLQKQAQRFGDSVSLAVSFSNLPRYVIEPFLITFIIIFTFLFLAFDKDNYQNLSSILGVFALASIRLLPATSNLLSSVNTIKYNTISLEKIYLEFKDLEQASENKFTTIIDSKTESKLAISFENIVSLNSVVYCYPNASKNALEGIDIEIKKGNSIGLIGKSGSGKTTLVDVILGLLTPQHGDIKVDGVSIYDDLRAWQNLIGYVPQSIFLIDDTIEKNIAFGVADDAIDHERLYNAIESAQLTELIKQLPDGIKTVVGERGVLLSGGQRQRVGIARALYHEREILVFDEATAALDNETEALVTESIRALSGIKTMIIIAHRLSTIEHCDRIYMLQNGRVLKSGSYQEVVMSK</sequence>
<evidence type="ECO:0000256" key="9">
    <source>
        <dbReference type="SAM" id="Phobius"/>
    </source>
</evidence>
<dbReference type="GO" id="GO:0005886">
    <property type="term" value="C:plasma membrane"/>
    <property type="evidence" value="ECO:0007669"/>
    <property type="project" value="UniProtKB-SubCell"/>
</dbReference>
<dbReference type="Pfam" id="PF00664">
    <property type="entry name" value="ABC_membrane"/>
    <property type="match status" value="1"/>
</dbReference>
<dbReference type="GO" id="GO:0140359">
    <property type="term" value="F:ABC-type transporter activity"/>
    <property type="evidence" value="ECO:0007669"/>
    <property type="project" value="InterPro"/>
</dbReference>
<evidence type="ECO:0000313" key="12">
    <source>
        <dbReference type="EMBL" id="PAX59721.1"/>
    </source>
</evidence>
<dbReference type="InterPro" id="IPR003439">
    <property type="entry name" value="ABC_transporter-like_ATP-bd"/>
</dbReference>
<keyword evidence="3" id="KW-1003">Cell membrane</keyword>
<evidence type="ECO:0000256" key="2">
    <source>
        <dbReference type="ARBA" id="ARBA00022448"/>
    </source>
</evidence>
<evidence type="ECO:0000256" key="3">
    <source>
        <dbReference type="ARBA" id="ARBA00022475"/>
    </source>
</evidence>
<dbReference type="SUPFAM" id="SSF52540">
    <property type="entry name" value="P-loop containing nucleoside triphosphate hydrolases"/>
    <property type="match status" value="1"/>
</dbReference>
<evidence type="ECO:0000256" key="6">
    <source>
        <dbReference type="ARBA" id="ARBA00022840"/>
    </source>
</evidence>
<dbReference type="Gene3D" id="1.20.1560.10">
    <property type="entry name" value="ABC transporter type 1, transmembrane domain"/>
    <property type="match status" value="1"/>
</dbReference>
<keyword evidence="8 9" id="KW-0472">Membrane</keyword>
<dbReference type="InterPro" id="IPR039421">
    <property type="entry name" value="Type_1_exporter"/>
</dbReference>
<keyword evidence="5" id="KW-0547">Nucleotide-binding</keyword>
<keyword evidence="4 9" id="KW-0812">Transmembrane</keyword>
<evidence type="ECO:0000313" key="13">
    <source>
        <dbReference type="Proteomes" id="UP000218238"/>
    </source>
</evidence>
<evidence type="ECO:0000256" key="8">
    <source>
        <dbReference type="ARBA" id="ARBA00023136"/>
    </source>
</evidence>
<dbReference type="AlphaFoldDB" id="A0A2A2TMI0"/>
<feature type="transmembrane region" description="Helical" evidence="9">
    <location>
        <begin position="150"/>
        <end position="172"/>
    </location>
</feature>
<feature type="transmembrane region" description="Helical" evidence="9">
    <location>
        <begin position="178"/>
        <end position="196"/>
    </location>
</feature>
<keyword evidence="7 9" id="KW-1133">Transmembrane helix</keyword>
<evidence type="ECO:0000259" key="10">
    <source>
        <dbReference type="PROSITE" id="PS50893"/>
    </source>
</evidence>
<keyword evidence="2" id="KW-0813">Transport</keyword>
<dbReference type="Proteomes" id="UP000218238">
    <property type="component" value="Unassembled WGS sequence"/>
</dbReference>
<dbReference type="OrthoDB" id="9762790at2"/>
<dbReference type="Gene3D" id="3.40.50.300">
    <property type="entry name" value="P-loop containing nucleotide triphosphate hydrolases"/>
    <property type="match status" value="1"/>
</dbReference>
<dbReference type="GO" id="GO:0005524">
    <property type="term" value="F:ATP binding"/>
    <property type="evidence" value="ECO:0007669"/>
    <property type="project" value="UniProtKB-KW"/>
</dbReference>
<feature type="transmembrane region" description="Helical" evidence="9">
    <location>
        <begin position="264"/>
        <end position="283"/>
    </location>
</feature>